<keyword evidence="1" id="KW-1133">Transmembrane helix</keyword>
<feature type="transmembrane region" description="Helical" evidence="1">
    <location>
        <begin position="6"/>
        <end position="29"/>
    </location>
</feature>
<evidence type="ECO:0000313" key="2">
    <source>
        <dbReference type="EMBL" id="GIJ63103.1"/>
    </source>
</evidence>
<keyword evidence="3" id="KW-1185">Reference proteome</keyword>
<sequence>MVTAARMGLLSVMPVYVCYVITEVVRMFAWMQGRPVPPLTRHIIAEVRPFFLGLVVSRLALGALLPGPFDLYLLLSAGAGCPSGGWSG</sequence>
<dbReference type="Proteomes" id="UP000612585">
    <property type="component" value="Unassembled WGS sequence"/>
</dbReference>
<proteinExistence type="predicted"/>
<gene>
    <name evidence="2" type="ORF">Vau01_106190</name>
</gene>
<keyword evidence="1" id="KW-0472">Membrane</keyword>
<protein>
    <submittedName>
        <fullName evidence="2">Uncharacterized protein</fullName>
    </submittedName>
</protein>
<reference evidence="2" key="1">
    <citation type="submission" date="2021-01" db="EMBL/GenBank/DDBJ databases">
        <title>Whole genome shotgun sequence of Virgisporangium aurantiacum NBRC 16421.</title>
        <authorList>
            <person name="Komaki H."/>
            <person name="Tamura T."/>
        </authorList>
    </citation>
    <scope>NUCLEOTIDE SEQUENCE</scope>
    <source>
        <strain evidence="2">NBRC 16421</strain>
    </source>
</reference>
<dbReference type="EMBL" id="BOPG01000088">
    <property type="protein sequence ID" value="GIJ63103.1"/>
    <property type="molecule type" value="Genomic_DNA"/>
</dbReference>
<comment type="caution">
    <text evidence="2">The sequence shown here is derived from an EMBL/GenBank/DDBJ whole genome shotgun (WGS) entry which is preliminary data.</text>
</comment>
<name>A0A8J4E6F4_9ACTN</name>
<evidence type="ECO:0000313" key="3">
    <source>
        <dbReference type="Proteomes" id="UP000612585"/>
    </source>
</evidence>
<organism evidence="2 3">
    <name type="scientific">Virgisporangium aurantiacum</name>
    <dbReference type="NCBI Taxonomy" id="175570"/>
    <lineage>
        <taxon>Bacteria</taxon>
        <taxon>Bacillati</taxon>
        <taxon>Actinomycetota</taxon>
        <taxon>Actinomycetes</taxon>
        <taxon>Micromonosporales</taxon>
        <taxon>Micromonosporaceae</taxon>
        <taxon>Virgisporangium</taxon>
    </lineage>
</organism>
<dbReference type="AlphaFoldDB" id="A0A8J4E6F4"/>
<evidence type="ECO:0000256" key="1">
    <source>
        <dbReference type="SAM" id="Phobius"/>
    </source>
</evidence>
<keyword evidence="1" id="KW-0812">Transmembrane</keyword>
<accession>A0A8J4E6F4</accession>